<dbReference type="GO" id="GO:0006508">
    <property type="term" value="P:proteolysis"/>
    <property type="evidence" value="ECO:0007669"/>
    <property type="project" value="UniProtKB-KW"/>
</dbReference>
<evidence type="ECO:0000256" key="1">
    <source>
        <dbReference type="ARBA" id="ARBA00004240"/>
    </source>
</evidence>
<evidence type="ECO:0000256" key="11">
    <source>
        <dbReference type="ARBA" id="ARBA00022801"/>
    </source>
</evidence>
<dbReference type="GO" id="GO:0004180">
    <property type="term" value="F:carboxypeptidase activity"/>
    <property type="evidence" value="ECO:0007669"/>
    <property type="project" value="UniProtKB-KW"/>
</dbReference>
<dbReference type="STRING" id="1843580.A7D17_04730"/>
<dbReference type="AlphaFoldDB" id="A0A1A9M7D7"/>
<keyword evidence="16" id="KW-0865">Zymogen</keyword>
<comment type="subunit">
    <text evidence="19">Homodimer. The monomeric form is inactive while the homodimer is active.</text>
</comment>
<dbReference type="Proteomes" id="UP000077659">
    <property type="component" value="Unassembled WGS sequence"/>
</dbReference>
<keyword evidence="18" id="KW-0458">Lysosome</keyword>
<evidence type="ECO:0000259" key="22">
    <source>
        <dbReference type="Pfam" id="PF04389"/>
    </source>
</evidence>
<feature type="chain" id="PRO_5008392710" description="Carboxypeptidase Q" evidence="21">
    <location>
        <begin position="26"/>
        <end position="463"/>
    </location>
</feature>
<protein>
    <recommendedName>
        <fullName evidence="5">Carboxypeptidase Q</fullName>
    </recommendedName>
    <alternativeName>
        <fullName evidence="20">Plasma glutamate carboxypeptidase</fullName>
    </alternativeName>
</protein>
<accession>A0A1A9M7D7</accession>
<evidence type="ECO:0000256" key="10">
    <source>
        <dbReference type="ARBA" id="ARBA00022729"/>
    </source>
</evidence>
<evidence type="ECO:0000313" key="24">
    <source>
        <dbReference type="EMBL" id="OAG66235.1"/>
    </source>
</evidence>
<evidence type="ECO:0000256" key="7">
    <source>
        <dbReference type="ARBA" id="ARBA00022645"/>
    </source>
</evidence>
<keyword evidence="12" id="KW-0256">Endoplasmic reticulum</keyword>
<dbReference type="OrthoDB" id="9769665at2"/>
<reference evidence="24 25" key="1">
    <citation type="submission" date="2016-05" db="EMBL/GenBank/DDBJ databases">
        <title>Pathogenic, phenotypic and molecular characterisation of Xanthomonas nasturtii sp. nov. and Xanthomonas floridensis sp. nov., new species of Xanthomonas associated with watercress production in Florida.</title>
        <authorList>
            <person name="Vicente J.G."/>
            <person name="Rothwell S."/>
            <person name="Holub E.B."/>
            <person name="Studholme D.J."/>
        </authorList>
    </citation>
    <scope>NUCLEOTIDE SEQUENCE [LARGE SCALE GENOMIC DNA]</scope>
    <source>
        <strain evidence="24 25">WHRI 8848</strain>
    </source>
</reference>
<dbReference type="Gene3D" id="3.40.630.10">
    <property type="entry name" value="Zn peptidases"/>
    <property type="match status" value="1"/>
</dbReference>
<dbReference type="GO" id="GO:0046872">
    <property type="term" value="F:metal ion binding"/>
    <property type="evidence" value="ECO:0007669"/>
    <property type="project" value="UniProtKB-KW"/>
</dbReference>
<dbReference type="EMBL" id="LXNG01000034">
    <property type="protein sequence ID" value="OAG66235.1"/>
    <property type="molecule type" value="Genomic_DNA"/>
</dbReference>
<organism evidence="24 25">
    <name type="scientific">Xanthomonas floridensis</name>
    <dbReference type="NCBI Taxonomy" id="1843580"/>
    <lineage>
        <taxon>Bacteria</taxon>
        <taxon>Pseudomonadati</taxon>
        <taxon>Pseudomonadota</taxon>
        <taxon>Gammaproteobacteria</taxon>
        <taxon>Lysobacterales</taxon>
        <taxon>Lysobacteraceae</taxon>
        <taxon>Xanthomonas</taxon>
    </lineage>
</organism>
<evidence type="ECO:0000256" key="9">
    <source>
        <dbReference type="ARBA" id="ARBA00022723"/>
    </source>
</evidence>
<dbReference type="InterPro" id="IPR039866">
    <property type="entry name" value="CPQ"/>
</dbReference>
<dbReference type="InterPro" id="IPR007484">
    <property type="entry name" value="Peptidase_M28"/>
</dbReference>
<dbReference type="PANTHER" id="PTHR12053:SF3">
    <property type="entry name" value="CARBOXYPEPTIDASE Q"/>
    <property type="match status" value="1"/>
</dbReference>
<proteinExistence type="predicted"/>
<keyword evidence="9" id="KW-0479">Metal-binding</keyword>
<keyword evidence="11" id="KW-0378">Hydrolase</keyword>
<keyword evidence="26" id="KW-1185">Reference proteome</keyword>
<evidence type="ECO:0000256" key="4">
    <source>
        <dbReference type="ARBA" id="ARBA00004613"/>
    </source>
</evidence>
<evidence type="ECO:0000256" key="5">
    <source>
        <dbReference type="ARBA" id="ARBA00014116"/>
    </source>
</evidence>
<keyword evidence="10 21" id="KW-0732">Signal</keyword>
<evidence type="ECO:0000256" key="16">
    <source>
        <dbReference type="ARBA" id="ARBA00023145"/>
    </source>
</evidence>
<sequence>MVRPFFCRVTLAALLAMVACSPALAQHADPASIAAVRDQARDGDALAVDLIRSLSTEIGPRPAGSAAEARARNWAVQKLTSLGFSNVHMEVFDFPGWERGAETATITSPYPQKLLVTALGYSAATPAQGIEAEVAAFDSSEDLAAAPTSAVRGKIVLVGHAMQPTQDASGYFQSIGVRTDAPNLASQKGAAAILVRSLATGNARDPHTGVVFFKPGIAAIPAAAISLPDADQLQRMIAAAHPVRLRLVLTPGSGSTRQSANVVADIPGSDPSAGVVLVAAHLDSWDLGTGALDNATGIGILVSAVRRVAALGQPRRTIRVLLSGAEEMGFIGGKAYFSRHQPDTTVVFVGESDFGSGRVWRALFGLGQDNAALADRIQLLLSPLGIVRGRDAARALADLGPWAAAGHAAIDLNQDTTDYFNFHHAAGDTFDKVDQVAVRQNVAAWFVVLASVANAPEPVVRTK</sequence>
<evidence type="ECO:0000256" key="2">
    <source>
        <dbReference type="ARBA" id="ARBA00004371"/>
    </source>
</evidence>
<evidence type="ECO:0000256" key="18">
    <source>
        <dbReference type="ARBA" id="ARBA00023228"/>
    </source>
</evidence>
<keyword evidence="14" id="KW-0333">Golgi apparatus</keyword>
<reference evidence="23 26" key="2">
    <citation type="submission" date="2023-12" db="EMBL/GenBank/DDBJ databases">
        <title>Genome sequencing of Xanthomonas floridensis.</title>
        <authorList>
            <person name="Greer S."/>
            <person name="Harrison J."/>
            <person name="Grant M."/>
            <person name="Vicente J."/>
            <person name="Studholme D."/>
        </authorList>
    </citation>
    <scope>NUCLEOTIDE SEQUENCE [LARGE SCALE GENOMIC DNA]</scope>
    <source>
        <strain evidence="23 26">WHRI 8848</strain>
    </source>
</reference>
<evidence type="ECO:0000256" key="20">
    <source>
        <dbReference type="ARBA" id="ARBA00033328"/>
    </source>
</evidence>
<keyword evidence="15" id="KW-0482">Metalloprotease</keyword>
<dbReference type="SUPFAM" id="SSF53187">
    <property type="entry name" value="Zn-dependent exopeptidases"/>
    <property type="match status" value="1"/>
</dbReference>
<dbReference type="PANTHER" id="PTHR12053">
    <property type="entry name" value="PROTEASE FAMILY M28 PLASMA GLUTAMATE CARBOXYPEPTIDASE-RELATED"/>
    <property type="match status" value="1"/>
</dbReference>
<dbReference type="Proteomes" id="UP001303614">
    <property type="component" value="Unassembled WGS sequence"/>
</dbReference>
<evidence type="ECO:0000256" key="19">
    <source>
        <dbReference type="ARBA" id="ARBA00025833"/>
    </source>
</evidence>
<dbReference type="PROSITE" id="PS51257">
    <property type="entry name" value="PROKAR_LIPOPROTEIN"/>
    <property type="match status" value="1"/>
</dbReference>
<evidence type="ECO:0000313" key="23">
    <source>
        <dbReference type="EMBL" id="MEA5122713.1"/>
    </source>
</evidence>
<dbReference type="GO" id="GO:0005764">
    <property type="term" value="C:lysosome"/>
    <property type="evidence" value="ECO:0007669"/>
    <property type="project" value="UniProtKB-SubCell"/>
</dbReference>
<evidence type="ECO:0000256" key="6">
    <source>
        <dbReference type="ARBA" id="ARBA00022525"/>
    </source>
</evidence>
<comment type="caution">
    <text evidence="24">The sequence shown here is derived from an EMBL/GenBank/DDBJ whole genome shotgun (WGS) entry which is preliminary data.</text>
</comment>
<name>A0A1A9M7D7_9XANT</name>
<evidence type="ECO:0000256" key="17">
    <source>
        <dbReference type="ARBA" id="ARBA00023180"/>
    </source>
</evidence>
<keyword evidence="8" id="KW-0645">Protease</keyword>
<keyword evidence="17" id="KW-0325">Glycoprotein</keyword>
<evidence type="ECO:0000256" key="8">
    <source>
        <dbReference type="ARBA" id="ARBA00022670"/>
    </source>
</evidence>
<keyword evidence="13" id="KW-0862">Zinc</keyword>
<evidence type="ECO:0000256" key="13">
    <source>
        <dbReference type="ARBA" id="ARBA00022833"/>
    </source>
</evidence>
<dbReference type="GO" id="GO:0005576">
    <property type="term" value="C:extracellular region"/>
    <property type="evidence" value="ECO:0007669"/>
    <property type="project" value="UniProtKB-SubCell"/>
</dbReference>
<feature type="domain" description="Peptidase M28" evidence="22">
    <location>
        <begin position="261"/>
        <end position="444"/>
    </location>
</feature>
<dbReference type="GO" id="GO:0070573">
    <property type="term" value="F:metallodipeptidase activity"/>
    <property type="evidence" value="ECO:0007669"/>
    <property type="project" value="InterPro"/>
</dbReference>
<dbReference type="Gene3D" id="3.50.30.30">
    <property type="match status" value="1"/>
</dbReference>
<dbReference type="EMBL" id="JAYFSO010000002">
    <property type="protein sequence ID" value="MEA5122713.1"/>
    <property type="molecule type" value="Genomic_DNA"/>
</dbReference>
<dbReference type="Pfam" id="PF04389">
    <property type="entry name" value="Peptidase_M28"/>
    <property type="match status" value="1"/>
</dbReference>
<comment type="subcellular location">
    <subcellularLocation>
        <location evidence="1">Endoplasmic reticulum</location>
    </subcellularLocation>
    <subcellularLocation>
        <location evidence="3">Golgi apparatus</location>
    </subcellularLocation>
    <subcellularLocation>
        <location evidence="2">Lysosome</location>
    </subcellularLocation>
    <subcellularLocation>
        <location evidence="4">Secreted</location>
    </subcellularLocation>
</comment>
<dbReference type="RefSeq" id="WP_064510186.1">
    <property type="nucleotide sequence ID" value="NZ_JAYFSN010000005.1"/>
</dbReference>
<keyword evidence="6" id="KW-0964">Secreted</keyword>
<gene>
    <name evidence="24" type="ORF">A7D17_04730</name>
    <name evidence="23" type="ORF">VB146_02275</name>
</gene>
<keyword evidence="7" id="KW-0121">Carboxypeptidase</keyword>
<evidence type="ECO:0000313" key="26">
    <source>
        <dbReference type="Proteomes" id="UP001303614"/>
    </source>
</evidence>
<evidence type="ECO:0000256" key="12">
    <source>
        <dbReference type="ARBA" id="ARBA00022824"/>
    </source>
</evidence>
<evidence type="ECO:0000256" key="14">
    <source>
        <dbReference type="ARBA" id="ARBA00023034"/>
    </source>
</evidence>
<evidence type="ECO:0000256" key="21">
    <source>
        <dbReference type="SAM" id="SignalP"/>
    </source>
</evidence>
<evidence type="ECO:0000256" key="3">
    <source>
        <dbReference type="ARBA" id="ARBA00004555"/>
    </source>
</evidence>
<evidence type="ECO:0000256" key="15">
    <source>
        <dbReference type="ARBA" id="ARBA00023049"/>
    </source>
</evidence>
<evidence type="ECO:0000313" key="25">
    <source>
        <dbReference type="Proteomes" id="UP000077659"/>
    </source>
</evidence>
<feature type="signal peptide" evidence="21">
    <location>
        <begin position="1"/>
        <end position="25"/>
    </location>
</feature>